<name>A0A2S7IQJ3_9BACT</name>
<dbReference type="AlphaFoldDB" id="A0A2S7IQJ3"/>
<dbReference type="Proteomes" id="UP000239590">
    <property type="component" value="Unassembled WGS sequence"/>
</dbReference>
<reference evidence="2" key="1">
    <citation type="submission" date="2018-02" db="EMBL/GenBank/DDBJ databases">
        <title>Genome sequencing of Solimonas sp. HR-BB.</title>
        <authorList>
            <person name="Lee Y."/>
            <person name="Jeon C.O."/>
        </authorList>
    </citation>
    <scope>NUCLEOTIDE SEQUENCE [LARGE SCALE GENOMIC DNA]</scope>
    <source>
        <strain evidence="2">HR-U</strain>
    </source>
</reference>
<evidence type="ECO:0000313" key="1">
    <source>
        <dbReference type="EMBL" id="PQA59987.1"/>
    </source>
</evidence>
<proteinExistence type="predicted"/>
<keyword evidence="2" id="KW-1185">Reference proteome</keyword>
<dbReference type="EMBL" id="PTRA01000001">
    <property type="protein sequence ID" value="PQA59987.1"/>
    <property type="molecule type" value="Genomic_DNA"/>
</dbReference>
<protein>
    <recommendedName>
        <fullName evidence="3">AlgX/AlgJ SGNH hydrolase-like domain-containing protein</fullName>
    </recommendedName>
</protein>
<dbReference type="OrthoDB" id="961233at2"/>
<accession>A0A2S7IQJ3</accession>
<sequence length="340" mass="39472">MASFVRIIALLALLVVFAASTSKTLYFTLGKEGYLPDDYKYGDLYRFTNLAAFKAVRESCRKLFSDPTPQVPVALYAIGDSFMEPGSVDAQDFQTRTYTYTHWNDHTNIHLDTSIRNVLLIESVERHFREHLATPVSNFVLSPQPVKPVEKTHSYRTDFDEFMTGPKDVRLTYPEERLDNVLFNWPVFLHLREFKAWMNLTFFNRVHSMTTITPDHQHLLLNLDTDSTVVNSNFNPVSDKEISTLITNLNQTYEKYHSLGFDEVYLSIIPNKTTIAANYLGRYNHLIERIQSDPRLKLKIVDAYRLVRPLGPAAYQPGDSHWTCQSRDLWLRQLNRQLLQ</sequence>
<organism evidence="1 2">
    <name type="scientific">Siphonobacter curvatus</name>
    <dbReference type="NCBI Taxonomy" id="2094562"/>
    <lineage>
        <taxon>Bacteria</taxon>
        <taxon>Pseudomonadati</taxon>
        <taxon>Bacteroidota</taxon>
        <taxon>Cytophagia</taxon>
        <taxon>Cytophagales</taxon>
        <taxon>Cytophagaceae</taxon>
        <taxon>Siphonobacter</taxon>
    </lineage>
</organism>
<comment type="caution">
    <text evidence="1">The sequence shown here is derived from an EMBL/GenBank/DDBJ whole genome shotgun (WGS) entry which is preliminary data.</text>
</comment>
<dbReference type="RefSeq" id="WP_104711884.1">
    <property type="nucleotide sequence ID" value="NZ_PTRA01000001.1"/>
</dbReference>
<evidence type="ECO:0008006" key="3">
    <source>
        <dbReference type="Google" id="ProtNLM"/>
    </source>
</evidence>
<evidence type="ECO:0000313" key="2">
    <source>
        <dbReference type="Proteomes" id="UP000239590"/>
    </source>
</evidence>
<gene>
    <name evidence="1" type="ORF">C5O19_10285</name>
</gene>